<keyword evidence="1" id="KW-0812">Transmembrane</keyword>
<accession>A0A6L6QBU5</accession>
<keyword evidence="1" id="KW-0472">Membrane</keyword>
<dbReference type="Proteomes" id="UP000472320">
    <property type="component" value="Unassembled WGS sequence"/>
</dbReference>
<comment type="caution">
    <text evidence="2">The sequence shown here is derived from an EMBL/GenBank/DDBJ whole genome shotgun (WGS) entry which is preliminary data.</text>
</comment>
<organism evidence="2 3">
    <name type="scientific">Massilia eburnea</name>
    <dbReference type="NCBI Taxonomy" id="1776165"/>
    <lineage>
        <taxon>Bacteria</taxon>
        <taxon>Pseudomonadati</taxon>
        <taxon>Pseudomonadota</taxon>
        <taxon>Betaproteobacteria</taxon>
        <taxon>Burkholderiales</taxon>
        <taxon>Oxalobacteraceae</taxon>
        <taxon>Telluria group</taxon>
        <taxon>Massilia</taxon>
    </lineage>
</organism>
<dbReference type="RefSeq" id="WP_155452585.1">
    <property type="nucleotide sequence ID" value="NZ_WNKX01000002.1"/>
</dbReference>
<dbReference type="AlphaFoldDB" id="A0A6L6QBU5"/>
<evidence type="ECO:0000313" key="3">
    <source>
        <dbReference type="Proteomes" id="UP000472320"/>
    </source>
</evidence>
<dbReference type="EMBL" id="WNKX01000002">
    <property type="protein sequence ID" value="MTW09605.1"/>
    <property type="molecule type" value="Genomic_DNA"/>
</dbReference>
<evidence type="ECO:0000313" key="2">
    <source>
        <dbReference type="EMBL" id="MTW09605.1"/>
    </source>
</evidence>
<sequence>MSEHVYFLTLGLPLATVLVIFGMKYWSAAHKAGAESASADAYRELAAKSAAAQAENAAALAAMQITLADMKGRLASVETMLKEVG</sequence>
<keyword evidence="3" id="KW-1185">Reference proteome</keyword>
<name>A0A6L6QBU5_9BURK</name>
<gene>
    <name evidence="2" type="ORF">GM658_03240</name>
</gene>
<protein>
    <submittedName>
        <fullName evidence="2">Uncharacterized protein</fullName>
    </submittedName>
</protein>
<proteinExistence type="predicted"/>
<evidence type="ECO:0000256" key="1">
    <source>
        <dbReference type="SAM" id="Phobius"/>
    </source>
</evidence>
<feature type="transmembrane region" description="Helical" evidence="1">
    <location>
        <begin position="6"/>
        <end position="26"/>
    </location>
</feature>
<reference evidence="2 3" key="1">
    <citation type="submission" date="2019-11" db="EMBL/GenBank/DDBJ databases">
        <title>Type strains purchased from KCTC, JCM and DSMZ.</title>
        <authorList>
            <person name="Lu H."/>
        </authorList>
    </citation>
    <scope>NUCLEOTIDE SEQUENCE [LARGE SCALE GENOMIC DNA]</scope>
    <source>
        <strain evidence="2 3">JCM 31587</strain>
    </source>
</reference>
<keyword evidence="1" id="KW-1133">Transmembrane helix</keyword>